<evidence type="ECO:0000256" key="2">
    <source>
        <dbReference type="ARBA" id="ARBA00023015"/>
    </source>
</evidence>
<sequence length="423" mass="46802">MESPDMRNEVASVEESRHRRLFLPPGDGITSRELEHDWFETSTRTSRDESYTARDPWSGEDPETPGRSTDDAEMQDVGDAVQRSSPIDYAGHSLSSEDVRHQFSPSSRRILRACDFCFTSKAKCDKRQPCERCQARGRDCTYDRLGKGTPATTSNPGSPAQHSAETNFDSYAGQQQQQQQPQSQRAPSDLGPHPSLHRFSRSDSMLAAHGSPGHRGGYTDYWSRSARWPNSGSRQESDQHQDAFTSSMTIVPERTAAPQQYPPSELPFSGESKIRLPPLARLSELPKPMSPYHKYGSLEMLNAQLRDVWGSPPMGETRLPGDASSSPGRPIAFNPNPEPIEPSGVHSTPFGPTSNTDALPALQPLPWAPYARSYQDLLRENRDLRLEISGLHSLLESARERIRVLELESKGAIAPCSNGPGGP</sequence>
<dbReference type="GO" id="GO:0000981">
    <property type="term" value="F:DNA-binding transcription factor activity, RNA polymerase II-specific"/>
    <property type="evidence" value="ECO:0007669"/>
    <property type="project" value="InterPro"/>
</dbReference>
<dbReference type="PROSITE" id="PS50048">
    <property type="entry name" value="ZN2_CY6_FUNGAL_2"/>
    <property type="match status" value="1"/>
</dbReference>
<dbReference type="InterPro" id="IPR001138">
    <property type="entry name" value="Zn2Cys6_DnaBD"/>
</dbReference>
<dbReference type="GO" id="GO:0008270">
    <property type="term" value="F:zinc ion binding"/>
    <property type="evidence" value="ECO:0007669"/>
    <property type="project" value="InterPro"/>
</dbReference>
<organism evidence="7 8">
    <name type="scientific">Gonapodya prolifera (strain JEL478)</name>
    <name type="common">Monoblepharis prolifera</name>
    <dbReference type="NCBI Taxonomy" id="1344416"/>
    <lineage>
        <taxon>Eukaryota</taxon>
        <taxon>Fungi</taxon>
        <taxon>Fungi incertae sedis</taxon>
        <taxon>Chytridiomycota</taxon>
        <taxon>Chytridiomycota incertae sedis</taxon>
        <taxon>Monoblepharidomycetes</taxon>
        <taxon>Monoblepharidales</taxon>
        <taxon>Gonapodyaceae</taxon>
        <taxon>Gonapodya</taxon>
    </lineage>
</organism>
<evidence type="ECO:0000259" key="6">
    <source>
        <dbReference type="PROSITE" id="PS50048"/>
    </source>
</evidence>
<feature type="region of interest" description="Disordered" evidence="5">
    <location>
        <begin position="318"/>
        <end position="358"/>
    </location>
</feature>
<evidence type="ECO:0000256" key="1">
    <source>
        <dbReference type="ARBA" id="ARBA00022833"/>
    </source>
</evidence>
<feature type="region of interest" description="Disordered" evidence="5">
    <location>
        <begin position="1"/>
        <end position="105"/>
    </location>
</feature>
<feature type="compositionally biased region" description="Polar residues" evidence="5">
    <location>
        <begin position="150"/>
        <end position="173"/>
    </location>
</feature>
<dbReference type="SUPFAM" id="SSF57701">
    <property type="entry name" value="Zn2/Cys6 DNA-binding domain"/>
    <property type="match status" value="1"/>
</dbReference>
<dbReference type="EMBL" id="KQ965731">
    <property type="protein sequence ID" value="KXS22498.1"/>
    <property type="molecule type" value="Genomic_DNA"/>
</dbReference>
<dbReference type="PANTHER" id="PTHR47663">
    <property type="entry name" value="XYLANOLYTIC TRANSCRIPTIONAL ACTIVATOR XLNR-RELATED"/>
    <property type="match status" value="1"/>
</dbReference>
<proteinExistence type="predicted"/>
<keyword evidence="1" id="KW-0862">Zinc</keyword>
<dbReference type="PANTHER" id="PTHR47663:SF1">
    <property type="entry name" value="XYLANOLYTIC TRANSCRIPTIONAL ACTIVATOR XLNR-RELATED"/>
    <property type="match status" value="1"/>
</dbReference>
<keyword evidence="2" id="KW-0805">Transcription regulation</keyword>
<keyword evidence="3" id="KW-0238">DNA-binding</keyword>
<reference evidence="7 8" key="1">
    <citation type="journal article" date="2015" name="Genome Biol. Evol.">
        <title>Phylogenomic analyses indicate that early fungi evolved digesting cell walls of algal ancestors of land plants.</title>
        <authorList>
            <person name="Chang Y."/>
            <person name="Wang S."/>
            <person name="Sekimoto S."/>
            <person name="Aerts A.L."/>
            <person name="Choi C."/>
            <person name="Clum A."/>
            <person name="LaButti K.M."/>
            <person name="Lindquist E.A."/>
            <person name="Yee Ngan C."/>
            <person name="Ohm R.A."/>
            <person name="Salamov A.A."/>
            <person name="Grigoriev I.V."/>
            <person name="Spatafora J.W."/>
            <person name="Berbee M.L."/>
        </authorList>
    </citation>
    <scope>NUCLEOTIDE SEQUENCE [LARGE SCALE GENOMIC DNA]</scope>
    <source>
        <strain evidence="7 8">JEL478</strain>
    </source>
</reference>
<feature type="compositionally biased region" description="Basic and acidic residues" evidence="5">
    <location>
        <begin position="30"/>
        <end position="52"/>
    </location>
</feature>
<dbReference type="Proteomes" id="UP000070544">
    <property type="component" value="Unassembled WGS sequence"/>
</dbReference>
<accession>A0A139B0H6</accession>
<dbReference type="OrthoDB" id="2269373at2759"/>
<feature type="domain" description="Zn(2)-C6 fungal-type" evidence="6">
    <location>
        <begin position="113"/>
        <end position="142"/>
    </location>
</feature>
<evidence type="ECO:0000256" key="4">
    <source>
        <dbReference type="ARBA" id="ARBA00023163"/>
    </source>
</evidence>
<dbReference type="CDD" id="cd00067">
    <property type="entry name" value="GAL4"/>
    <property type="match status" value="1"/>
</dbReference>
<dbReference type="GO" id="GO:0003677">
    <property type="term" value="F:DNA binding"/>
    <property type="evidence" value="ECO:0007669"/>
    <property type="project" value="UniProtKB-KW"/>
</dbReference>
<keyword evidence="8" id="KW-1185">Reference proteome</keyword>
<dbReference type="SMART" id="SM00066">
    <property type="entry name" value="GAL4"/>
    <property type="match status" value="1"/>
</dbReference>
<dbReference type="Gene3D" id="4.10.240.10">
    <property type="entry name" value="Zn(2)-C6 fungal-type DNA-binding domain"/>
    <property type="match status" value="1"/>
</dbReference>
<keyword evidence="4" id="KW-0804">Transcription</keyword>
<evidence type="ECO:0000256" key="3">
    <source>
        <dbReference type="ARBA" id="ARBA00023125"/>
    </source>
</evidence>
<feature type="region of interest" description="Disordered" evidence="5">
    <location>
        <begin position="141"/>
        <end position="199"/>
    </location>
</feature>
<protein>
    <recommendedName>
        <fullName evidence="6">Zn(2)-C6 fungal-type domain-containing protein</fullName>
    </recommendedName>
</protein>
<dbReference type="AlphaFoldDB" id="A0A139B0H6"/>
<dbReference type="InterPro" id="IPR036864">
    <property type="entry name" value="Zn2-C6_fun-type_DNA-bd_sf"/>
</dbReference>
<name>A0A139B0H6_GONPJ</name>
<dbReference type="Pfam" id="PF00172">
    <property type="entry name" value="Zn_clus"/>
    <property type="match status" value="1"/>
</dbReference>
<evidence type="ECO:0000313" key="8">
    <source>
        <dbReference type="Proteomes" id="UP000070544"/>
    </source>
</evidence>
<dbReference type="InterPro" id="IPR051439">
    <property type="entry name" value="XlnR/Xlr1"/>
</dbReference>
<gene>
    <name evidence="7" type="ORF">M427DRAFT_141928</name>
</gene>
<evidence type="ECO:0000256" key="5">
    <source>
        <dbReference type="SAM" id="MobiDB-lite"/>
    </source>
</evidence>
<feature type="compositionally biased region" description="Low complexity" evidence="5">
    <location>
        <begin position="174"/>
        <end position="184"/>
    </location>
</feature>
<evidence type="ECO:0000313" key="7">
    <source>
        <dbReference type="EMBL" id="KXS22498.1"/>
    </source>
</evidence>